<accession>A0ACB8DY65</accession>
<sequence length="378" mass="41804">MAVPDVATHPSVAGASLSSEEQYCYQRRTRVHPPSNAFTQFAQEKRRSVAAKNVNEHNRRVSSRLAKLWRPLRGADKEPLQPKIVEAVAVHRRKYPDYAHNPREAHQRKEQERIAKQVISKLNIDSSWDMEQQPLTSTVEAQRRGGPKFQQELPSLSPTPRSKHRAIISAARVGASGADQGTVVCMPTTAVPATTKDLEEEVVPVKVVALRALAELLKRQPPHFRNYAELTLIKIFGTLKQPEKEVNCAAELCSMEAVPALHPEQTMRLLHSLIGESDDQDVVIAVIKVMCRLVEVTQRIIVEQLPQIIAASLKGYDHSESSVRKAAVFGMVTLHGVVGYELMKPQLASLTGCKRAQGNSTRSTPGFPTNTACSSGNR</sequence>
<comment type="caution">
    <text evidence="1">The sequence shown here is derived from an EMBL/GenBank/DDBJ whole genome shotgun (WGS) entry which is preliminary data.</text>
</comment>
<reference evidence="1" key="1">
    <citation type="submission" date="2020-05" db="EMBL/GenBank/DDBJ databases">
        <title>Large-scale comparative analyses of tick genomes elucidate their genetic diversity and vector capacities.</title>
        <authorList>
            <person name="Jia N."/>
            <person name="Wang J."/>
            <person name="Shi W."/>
            <person name="Du L."/>
            <person name="Sun Y."/>
            <person name="Zhan W."/>
            <person name="Jiang J."/>
            <person name="Wang Q."/>
            <person name="Zhang B."/>
            <person name="Ji P."/>
            <person name="Sakyi L.B."/>
            <person name="Cui X."/>
            <person name="Yuan T."/>
            <person name="Jiang B."/>
            <person name="Yang W."/>
            <person name="Lam T.T.-Y."/>
            <person name="Chang Q."/>
            <person name="Ding S."/>
            <person name="Wang X."/>
            <person name="Zhu J."/>
            <person name="Ruan X."/>
            <person name="Zhao L."/>
            <person name="Wei J."/>
            <person name="Que T."/>
            <person name="Du C."/>
            <person name="Cheng J."/>
            <person name="Dai P."/>
            <person name="Han X."/>
            <person name="Huang E."/>
            <person name="Gao Y."/>
            <person name="Liu J."/>
            <person name="Shao H."/>
            <person name="Ye R."/>
            <person name="Li L."/>
            <person name="Wei W."/>
            <person name="Wang X."/>
            <person name="Wang C."/>
            <person name="Yang T."/>
            <person name="Huo Q."/>
            <person name="Li W."/>
            <person name="Guo W."/>
            <person name="Chen H."/>
            <person name="Zhou L."/>
            <person name="Ni X."/>
            <person name="Tian J."/>
            <person name="Zhou Y."/>
            <person name="Sheng Y."/>
            <person name="Liu T."/>
            <person name="Pan Y."/>
            <person name="Xia L."/>
            <person name="Li J."/>
            <person name="Zhao F."/>
            <person name="Cao W."/>
        </authorList>
    </citation>
    <scope>NUCLEOTIDE SEQUENCE</scope>
    <source>
        <strain evidence="1">Dsil-2018</strain>
    </source>
</reference>
<proteinExistence type="predicted"/>
<name>A0ACB8DY65_DERSI</name>
<organism evidence="1 2">
    <name type="scientific">Dermacentor silvarum</name>
    <name type="common">Tick</name>
    <dbReference type="NCBI Taxonomy" id="543639"/>
    <lineage>
        <taxon>Eukaryota</taxon>
        <taxon>Metazoa</taxon>
        <taxon>Ecdysozoa</taxon>
        <taxon>Arthropoda</taxon>
        <taxon>Chelicerata</taxon>
        <taxon>Arachnida</taxon>
        <taxon>Acari</taxon>
        <taxon>Parasitiformes</taxon>
        <taxon>Ixodida</taxon>
        <taxon>Ixodoidea</taxon>
        <taxon>Ixodidae</taxon>
        <taxon>Rhipicephalinae</taxon>
        <taxon>Dermacentor</taxon>
    </lineage>
</organism>
<keyword evidence="2" id="KW-1185">Reference proteome</keyword>
<dbReference type="EMBL" id="CM023470">
    <property type="protein sequence ID" value="KAH7979472.1"/>
    <property type="molecule type" value="Genomic_DNA"/>
</dbReference>
<evidence type="ECO:0000313" key="2">
    <source>
        <dbReference type="Proteomes" id="UP000821865"/>
    </source>
</evidence>
<gene>
    <name evidence="1" type="ORF">HPB49_009532</name>
</gene>
<protein>
    <submittedName>
        <fullName evidence="1">Uncharacterized protein</fullName>
    </submittedName>
</protein>
<evidence type="ECO:0000313" key="1">
    <source>
        <dbReference type="EMBL" id="KAH7979472.1"/>
    </source>
</evidence>
<dbReference type="Proteomes" id="UP000821865">
    <property type="component" value="Chromosome 1"/>
</dbReference>